<dbReference type="Gene3D" id="6.20.440.10">
    <property type="match status" value="1"/>
</dbReference>
<comment type="caution">
    <text evidence="8">The sequence shown here is derived from an EMBL/GenBank/DDBJ whole genome shotgun (WGS) entry which is preliminary data.</text>
</comment>
<dbReference type="FunFam" id="3.90.1150.10:FF:000014">
    <property type="entry name" value="Probable glycine dehydrogenase (decarboxylating) subunit 2"/>
    <property type="match status" value="1"/>
</dbReference>
<sequence length="482" mass="53843">MDKHLIFKRSRGGVKGISINKNSYYNKSISEIIPKEFLRTEKPGLPNVGIQDTVRHFVNLSNLNYHVDKNMYPLGSCTMKYNPKINERTANLNGFTAIHPLQSENTVQGALEIIYELGEMLKEITGFDDITLQPVAGAHGEYTGIMLIRAYQEAKGNPRKYIIIPDSAHGTNPASSVMAGYETIEIKSNEDGLVDIEKLKEIVNEDVAGMMITNPNTLGLFETNIKEIANILHSKGALLYMDGANLNALLGIVKPGEIGADILHFNLHKTFSTPHGGGGPGGGAIAVKSHLSDFLPVPRIVKDGEKYKFLYDREKSIGKIHSFYGNFLVIVRAYTYLKMIGEEHLGEISKNAIINANYIKSRLEKHYNLKYKKHCMHEVVLDGNLQKSNYGVRTLDIAKRLLDYGFHAPTIYFPLIIHEAIMIEPTETESKETLDEFCDVMIKIANEAKENTEIVKSAPHNTPVGRLNDALAVKQLDISYRE</sequence>
<dbReference type="GO" id="GO:0005829">
    <property type="term" value="C:cytosol"/>
    <property type="evidence" value="ECO:0007669"/>
    <property type="project" value="TreeGrafter"/>
</dbReference>
<gene>
    <name evidence="5" type="primary">gcvPB</name>
    <name evidence="8" type="ORF">DRP44_04960</name>
</gene>
<dbReference type="HAMAP" id="MF_00713">
    <property type="entry name" value="GcvPB"/>
    <property type="match status" value="1"/>
</dbReference>
<evidence type="ECO:0000313" key="9">
    <source>
        <dbReference type="Proteomes" id="UP000282321"/>
    </source>
</evidence>
<dbReference type="Gene3D" id="3.90.1150.10">
    <property type="entry name" value="Aspartate Aminotransferase, domain 1"/>
    <property type="match status" value="1"/>
</dbReference>
<dbReference type="InterPro" id="IPR049316">
    <property type="entry name" value="GDC-P_C"/>
</dbReference>
<evidence type="ECO:0000256" key="1">
    <source>
        <dbReference type="ARBA" id="ARBA00003788"/>
    </source>
</evidence>
<comment type="similarity">
    <text evidence="5">Belongs to the GcvP family. C-terminal subunit subfamily.</text>
</comment>
<proteinExistence type="inferred from homology"/>
<comment type="subunit">
    <text evidence="5">The glycine cleavage system is composed of four proteins: P, T, L and H. In this organism, the P 'protein' is a heterodimer of two subunits.</text>
</comment>
<accession>A0A660S7H5</accession>
<dbReference type="InterPro" id="IPR023012">
    <property type="entry name" value="GcvPB"/>
</dbReference>
<dbReference type="NCBIfam" id="NF003346">
    <property type="entry name" value="PRK04366.1"/>
    <property type="match status" value="1"/>
</dbReference>
<evidence type="ECO:0000256" key="5">
    <source>
        <dbReference type="HAMAP-Rule" id="MF_00713"/>
    </source>
</evidence>
<dbReference type="AlphaFoldDB" id="A0A660S7H5"/>
<evidence type="ECO:0000259" key="6">
    <source>
        <dbReference type="Pfam" id="PF00266"/>
    </source>
</evidence>
<feature type="modified residue" description="N6-(pyridoxal phosphate)lysine" evidence="5">
    <location>
        <position position="269"/>
    </location>
</feature>
<evidence type="ECO:0000256" key="2">
    <source>
        <dbReference type="ARBA" id="ARBA00022898"/>
    </source>
</evidence>
<dbReference type="InterPro" id="IPR000192">
    <property type="entry name" value="Aminotrans_V_dom"/>
</dbReference>
<dbReference type="Pfam" id="PF00266">
    <property type="entry name" value="Aminotran_5"/>
    <property type="match status" value="1"/>
</dbReference>
<dbReference type="GO" id="GO:0030170">
    <property type="term" value="F:pyridoxal phosphate binding"/>
    <property type="evidence" value="ECO:0007669"/>
    <property type="project" value="TreeGrafter"/>
</dbReference>
<comment type="function">
    <text evidence="1 5">The glycine cleavage system catalyzes the degradation of glycine. The P protein binds the alpha-amino group of glycine through its pyridoxal phosphate cofactor; CO(2) is released and the remaining methylamine moiety is then transferred to the lipoamide cofactor of the H protein.</text>
</comment>
<organism evidence="8 9">
    <name type="scientific">candidate division TA06 bacterium</name>
    <dbReference type="NCBI Taxonomy" id="2250710"/>
    <lineage>
        <taxon>Bacteria</taxon>
        <taxon>Bacteria division TA06</taxon>
    </lineage>
</organism>
<dbReference type="EMBL" id="QNBC01000058">
    <property type="protein sequence ID" value="RKX66053.1"/>
    <property type="molecule type" value="Genomic_DNA"/>
</dbReference>
<comment type="cofactor">
    <cofactor evidence="5">
        <name>pyridoxal 5'-phosphate</name>
        <dbReference type="ChEBI" id="CHEBI:597326"/>
    </cofactor>
</comment>
<reference evidence="8 9" key="1">
    <citation type="submission" date="2018-06" db="EMBL/GenBank/DDBJ databases">
        <title>Extensive metabolic versatility and redundancy in microbially diverse, dynamic hydrothermal sediments.</title>
        <authorList>
            <person name="Dombrowski N."/>
            <person name="Teske A."/>
            <person name="Baker B.J."/>
        </authorList>
    </citation>
    <scope>NUCLEOTIDE SEQUENCE [LARGE SCALE GENOMIC DNA]</scope>
    <source>
        <strain evidence="8">B35_G9</strain>
    </source>
</reference>
<dbReference type="GO" id="GO:0005960">
    <property type="term" value="C:glycine cleavage complex"/>
    <property type="evidence" value="ECO:0007669"/>
    <property type="project" value="TreeGrafter"/>
</dbReference>
<dbReference type="SUPFAM" id="SSF53383">
    <property type="entry name" value="PLP-dependent transferases"/>
    <property type="match status" value="1"/>
</dbReference>
<keyword evidence="2 5" id="KW-0663">Pyridoxal phosphate</keyword>
<dbReference type="Proteomes" id="UP000282321">
    <property type="component" value="Unassembled WGS sequence"/>
</dbReference>
<evidence type="ECO:0000256" key="3">
    <source>
        <dbReference type="ARBA" id="ARBA00023002"/>
    </source>
</evidence>
<keyword evidence="3 5" id="KW-0560">Oxidoreductase</keyword>
<dbReference type="Gene3D" id="3.40.640.10">
    <property type="entry name" value="Type I PLP-dependent aspartate aminotransferase-like (Major domain)"/>
    <property type="match status" value="1"/>
</dbReference>
<dbReference type="InterPro" id="IPR015421">
    <property type="entry name" value="PyrdxlP-dep_Trfase_major"/>
</dbReference>
<comment type="catalytic activity">
    <reaction evidence="4 5">
        <text>N(6)-[(R)-lipoyl]-L-lysyl-[glycine-cleavage complex H protein] + glycine + H(+) = N(6)-[(R)-S(8)-aminomethyldihydrolipoyl]-L-lysyl-[glycine-cleavage complex H protein] + CO2</text>
        <dbReference type="Rhea" id="RHEA:24304"/>
        <dbReference type="Rhea" id="RHEA-COMP:10494"/>
        <dbReference type="Rhea" id="RHEA-COMP:10495"/>
        <dbReference type="ChEBI" id="CHEBI:15378"/>
        <dbReference type="ChEBI" id="CHEBI:16526"/>
        <dbReference type="ChEBI" id="CHEBI:57305"/>
        <dbReference type="ChEBI" id="CHEBI:83099"/>
        <dbReference type="ChEBI" id="CHEBI:83143"/>
        <dbReference type="EC" id="1.4.4.2"/>
    </reaction>
</comment>
<dbReference type="GO" id="GO:0004375">
    <property type="term" value="F:glycine dehydrogenase (decarboxylating) activity"/>
    <property type="evidence" value="ECO:0007669"/>
    <property type="project" value="UniProtKB-EC"/>
</dbReference>
<dbReference type="InterPro" id="IPR015422">
    <property type="entry name" value="PyrdxlP-dep_Trfase_small"/>
</dbReference>
<dbReference type="EC" id="1.4.4.2" evidence="5"/>
<name>A0A660S7H5_UNCT6</name>
<dbReference type="PANTHER" id="PTHR11773:SF1">
    <property type="entry name" value="GLYCINE DEHYDROGENASE (DECARBOXYLATING), MITOCHONDRIAL"/>
    <property type="match status" value="1"/>
</dbReference>
<dbReference type="CDD" id="cd00613">
    <property type="entry name" value="GDC-P"/>
    <property type="match status" value="1"/>
</dbReference>
<dbReference type="InterPro" id="IPR020581">
    <property type="entry name" value="GDC_P"/>
</dbReference>
<evidence type="ECO:0000259" key="7">
    <source>
        <dbReference type="Pfam" id="PF21478"/>
    </source>
</evidence>
<dbReference type="InterPro" id="IPR015424">
    <property type="entry name" value="PyrdxlP-dep_Trfase"/>
</dbReference>
<feature type="domain" description="Aminotransferase class V" evidence="6">
    <location>
        <begin position="150"/>
        <end position="276"/>
    </location>
</feature>
<dbReference type="GO" id="GO:0016594">
    <property type="term" value="F:glycine binding"/>
    <property type="evidence" value="ECO:0007669"/>
    <property type="project" value="TreeGrafter"/>
</dbReference>
<dbReference type="Pfam" id="PF21478">
    <property type="entry name" value="GcvP2_C"/>
    <property type="match status" value="1"/>
</dbReference>
<protein>
    <recommendedName>
        <fullName evidence="5">Probable glycine dehydrogenase (decarboxylating) subunit 2</fullName>
        <ecNumber evidence="5">1.4.4.2</ecNumber>
    </recommendedName>
    <alternativeName>
        <fullName evidence="5">Glycine cleavage system P-protein subunit 2</fullName>
    </alternativeName>
    <alternativeName>
        <fullName evidence="5">Glycine decarboxylase subunit 2</fullName>
    </alternativeName>
    <alternativeName>
        <fullName evidence="5">Glycine dehydrogenase (aminomethyl-transferring) subunit 2</fullName>
    </alternativeName>
</protein>
<dbReference type="GO" id="GO:0019464">
    <property type="term" value="P:glycine decarboxylation via glycine cleavage system"/>
    <property type="evidence" value="ECO:0007669"/>
    <property type="project" value="UniProtKB-UniRule"/>
</dbReference>
<evidence type="ECO:0000313" key="8">
    <source>
        <dbReference type="EMBL" id="RKX66053.1"/>
    </source>
</evidence>
<evidence type="ECO:0000256" key="4">
    <source>
        <dbReference type="ARBA" id="ARBA00049026"/>
    </source>
</evidence>
<dbReference type="FunFam" id="3.40.640.10:FF:000034">
    <property type="entry name" value="Probable glycine dehydrogenase (decarboxylating) subunit 2"/>
    <property type="match status" value="1"/>
</dbReference>
<dbReference type="PANTHER" id="PTHR11773">
    <property type="entry name" value="GLYCINE DEHYDROGENASE, DECARBOXYLATING"/>
    <property type="match status" value="1"/>
</dbReference>
<feature type="domain" description="Glycine dehydrogenase C-terminal" evidence="7">
    <location>
        <begin position="349"/>
        <end position="453"/>
    </location>
</feature>